<accession>A0A7S4FMY0</accession>
<reference evidence="1" key="1">
    <citation type="submission" date="2021-01" db="EMBL/GenBank/DDBJ databases">
        <authorList>
            <person name="Corre E."/>
            <person name="Pelletier E."/>
            <person name="Niang G."/>
            <person name="Scheremetjew M."/>
            <person name="Finn R."/>
            <person name="Kale V."/>
            <person name="Holt S."/>
            <person name="Cochrane G."/>
            <person name="Meng A."/>
            <person name="Brown T."/>
            <person name="Cohen L."/>
        </authorList>
    </citation>
    <scope>NUCLEOTIDE SEQUENCE</scope>
    <source>
        <strain evidence="1">CCMP1594</strain>
    </source>
</reference>
<name>A0A7S4FMY0_9EUGL</name>
<gene>
    <name evidence="1" type="ORF">EGYM00163_LOCUS14478</name>
</gene>
<proteinExistence type="predicted"/>
<evidence type="ECO:0000313" key="1">
    <source>
        <dbReference type="EMBL" id="CAE0803356.1"/>
    </source>
</evidence>
<protein>
    <submittedName>
        <fullName evidence="1">Uncharacterized protein</fullName>
    </submittedName>
</protein>
<dbReference type="EMBL" id="HBJA01042287">
    <property type="protein sequence ID" value="CAE0803356.1"/>
    <property type="molecule type" value="Transcribed_RNA"/>
</dbReference>
<dbReference type="AlphaFoldDB" id="A0A7S4FMY0"/>
<organism evidence="1">
    <name type="scientific">Eutreptiella gymnastica</name>
    <dbReference type="NCBI Taxonomy" id="73025"/>
    <lineage>
        <taxon>Eukaryota</taxon>
        <taxon>Discoba</taxon>
        <taxon>Euglenozoa</taxon>
        <taxon>Euglenida</taxon>
        <taxon>Spirocuta</taxon>
        <taxon>Euglenophyceae</taxon>
        <taxon>Eutreptiales</taxon>
        <taxon>Eutreptiaceae</taxon>
        <taxon>Eutreptiella</taxon>
    </lineage>
</organism>
<sequence>MSAAFRAADCFLERFSTKLLTSTCIAAAVITSLEVMAKRRSGKWIWEYWMENEQLFRTITAPGPAQVKEYHHKMALRRAVKNEKAYWSKVAELGLPDSSQS</sequence>